<dbReference type="Gene3D" id="3.30.379.10">
    <property type="entry name" value="Chitobiase/beta-hexosaminidase domain 2-like"/>
    <property type="match status" value="1"/>
</dbReference>
<evidence type="ECO:0000256" key="1">
    <source>
        <dbReference type="ARBA" id="ARBA00022801"/>
    </source>
</evidence>
<proteinExistence type="predicted"/>
<dbReference type="PANTHER" id="PTHR37842:SF2">
    <property type="entry name" value="GYLCOSYL HYDROLASE 115 C-TERMINAL DOMAIN-CONTAINING PROTEIN"/>
    <property type="match status" value="1"/>
</dbReference>
<dbReference type="Gene3D" id="3.20.20.520">
    <property type="entry name" value="Glycosyl hydrolase family 115"/>
    <property type="match status" value="1"/>
</dbReference>
<name>A0ABZ0W7X8_9BACT</name>
<dbReference type="Gene3D" id="2.60.120.1620">
    <property type="match status" value="1"/>
</dbReference>
<dbReference type="EMBL" id="CP139960">
    <property type="protein sequence ID" value="WQD38713.1"/>
    <property type="molecule type" value="Genomic_DNA"/>
</dbReference>
<feature type="domain" description="Gylcosyl hydrolase 115 C-terminal" evidence="2">
    <location>
        <begin position="688"/>
        <end position="858"/>
    </location>
</feature>
<dbReference type="Pfam" id="PF15979">
    <property type="entry name" value="Glyco_hydro_115"/>
    <property type="match status" value="1"/>
</dbReference>
<sequence>MKRSFLTIIAIILCLVIKAQHFISEKNNGAGFPVVSTSKATSIYVDPADDKLVHKAAALLQKDIEAITGQKPDIISSLSEKRVIIIGSLPGSATIKNLANKKKINIGNIRGQWEAFSLQTVIKPVAGVESALVIVGSDRRGTAYGIFELSEQLGVSPWYWWADVPVKKKPAAYFINGLYHYPSPSVKYRGIFINDEEPAFGGWAREKFGGINSKMYEHLFELILRLKGNYLWPAMWGKAFNEDDKENPRLADEYGIVMGTSHHEPMMRAQKEWGSHRKEYGNAAWNYHTNKEGLQRFWEDGFRRNQYFDNMVTIGMRGDGDEAMHDMGSMKANYEQLEGIIKDQRNIIEKVSGKPAKETPQMWALYKEVQEYYDMGMKVPDDVTLLLCDDNWGNIRRLPAVNAAKRSGGYGIYYHFDYVGGPRSYRWLNTNNIARVWEQMNLAYDHGVDKIWIVNVGDLKPMELPTSFFLEFAWDVKKWNAGNIDNYYTQWAGKQFGNTWATQIGKIMKKYAVYASRRKPELLEAKTYSIENYDEANRIANEWNSLLKEAQALNEKMPATHKDAFYELVLHPVKAYGNLQNMYIALAWNQYYAKQNNSLANRYANEVKELYIQDSLINAEYHQLNDGKWNHMMAQKRIGYTSWSEPRVQKMPQVSYVENPVSAEPASFTQASKTSVSLIPATAKGNLFYEKDGYVAINAAHYTRKKDIGNSKWKPIAGIAREGDAVTLFPDLSKANLTGITQAPYLEYEVYTSGKDDVEVQVLLSPSLNFKNTKTGLQYAIQVNDDTPQPVSINPEAVDSRAWSQWVTNNINTKITKHRLANPGKQIIRIYTQDPGVVIQKIIMNMGGLKPSYLGPQETLLKK</sequence>
<dbReference type="GO" id="GO:0016787">
    <property type="term" value="F:hydrolase activity"/>
    <property type="evidence" value="ECO:0007669"/>
    <property type="project" value="UniProtKB-KW"/>
</dbReference>
<dbReference type="InterPro" id="IPR041437">
    <property type="entry name" value="GH115_C"/>
</dbReference>
<keyword evidence="4" id="KW-1185">Reference proteome</keyword>
<evidence type="ECO:0000259" key="2">
    <source>
        <dbReference type="Pfam" id="PF17829"/>
    </source>
</evidence>
<reference evidence="3 4" key="1">
    <citation type="submission" date="2023-12" db="EMBL/GenBank/DDBJ databases">
        <title>Genome sequencing and assembly of bacterial species from a model synthetic community.</title>
        <authorList>
            <person name="Hogle S.L."/>
        </authorList>
    </citation>
    <scope>NUCLEOTIDE SEQUENCE [LARGE SCALE GENOMIC DNA]</scope>
    <source>
        <strain evidence="3 4">HAMBI_3031</strain>
    </source>
</reference>
<dbReference type="InterPro" id="IPR042301">
    <property type="entry name" value="GH115_sf"/>
</dbReference>
<keyword evidence="1 3" id="KW-0378">Hydrolase</keyword>
<dbReference type="Proteomes" id="UP001325680">
    <property type="component" value="Chromosome"/>
</dbReference>
<dbReference type="PANTHER" id="PTHR37842">
    <property type="match status" value="1"/>
</dbReference>
<organism evidence="3 4">
    <name type="scientific">Niabella yanshanensis</name>
    <dbReference type="NCBI Taxonomy" id="577386"/>
    <lineage>
        <taxon>Bacteria</taxon>
        <taxon>Pseudomonadati</taxon>
        <taxon>Bacteroidota</taxon>
        <taxon>Chitinophagia</taxon>
        <taxon>Chitinophagales</taxon>
        <taxon>Chitinophagaceae</taxon>
        <taxon>Niabella</taxon>
    </lineage>
</organism>
<dbReference type="InterPro" id="IPR029018">
    <property type="entry name" value="Hex-like_dom2"/>
</dbReference>
<dbReference type="RefSeq" id="WP_114792642.1">
    <property type="nucleotide sequence ID" value="NZ_CP139960.1"/>
</dbReference>
<protein>
    <submittedName>
        <fullName evidence="3">Glycosyl hydrolase 115 family protein</fullName>
    </submittedName>
</protein>
<accession>A0ABZ0W7X8</accession>
<evidence type="ECO:0000313" key="4">
    <source>
        <dbReference type="Proteomes" id="UP001325680"/>
    </source>
</evidence>
<dbReference type="InterPro" id="IPR031924">
    <property type="entry name" value="GH115"/>
</dbReference>
<dbReference type="Pfam" id="PF17829">
    <property type="entry name" value="GH115_C"/>
    <property type="match status" value="1"/>
</dbReference>
<dbReference type="Gene3D" id="1.20.58.2150">
    <property type="match status" value="1"/>
</dbReference>
<dbReference type="SUPFAM" id="SSF55545">
    <property type="entry name" value="beta-N-acetylhexosaminidase-like domain"/>
    <property type="match status" value="1"/>
</dbReference>
<gene>
    <name evidence="3" type="ORF">U0035_00965</name>
</gene>
<evidence type="ECO:0000313" key="3">
    <source>
        <dbReference type="EMBL" id="WQD38713.1"/>
    </source>
</evidence>